<dbReference type="Proteomes" id="UP000260773">
    <property type="component" value="Unassembled WGS sequence"/>
</dbReference>
<gene>
    <name evidence="2" type="ORF">DW070_14260</name>
</gene>
<feature type="domain" description="Aldehyde oxidase/xanthine dehydrogenase a/b hammerhead" evidence="1">
    <location>
        <begin position="19"/>
        <end position="71"/>
    </location>
</feature>
<organism evidence="2 3">
    <name type="scientific">Coprococcus catus</name>
    <dbReference type="NCBI Taxonomy" id="116085"/>
    <lineage>
        <taxon>Bacteria</taxon>
        <taxon>Bacillati</taxon>
        <taxon>Bacillota</taxon>
        <taxon>Clostridia</taxon>
        <taxon>Lachnospirales</taxon>
        <taxon>Lachnospiraceae</taxon>
        <taxon>Coprococcus</taxon>
    </lineage>
</organism>
<dbReference type="SUPFAM" id="SSF54665">
    <property type="entry name" value="CO dehydrogenase molybdoprotein N-domain-like"/>
    <property type="match status" value="1"/>
</dbReference>
<dbReference type="Gene3D" id="3.90.1170.50">
    <property type="entry name" value="Aldehyde oxidase/xanthine dehydrogenase, a/b hammerhead"/>
    <property type="match status" value="1"/>
</dbReference>
<protein>
    <recommendedName>
        <fullName evidence="1">Aldehyde oxidase/xanthine dehydrogenase a/b hammerhead domain-containing protein</fullName>
    </recommendedName>
</protein>
<dbReference type="SMART" id="SM01008">
    <property type="entry name" value="Ald_Xan_dh_C"/>
    <property type="match status" value="1"/>
</dbReference>
<dbReference type="EMBL" id="QVEP01000048">
    <property type="protein sequence ID" value="RGB75150.1"/>
    <property type="molecule type" value="Genomic_DNA"/>
</dbReference>
<evidence type="ECO:0000313" key="3">
    <source>
        <dbReference type="Proteomes" id="UP000260773"/>
    </source>
</evidence>
<accession>A0A3E2TGG7</accession>
<dbReference type="InterPro" id="IPR036856">
    <property type="entry name" value="Ald_Oxase/Xan_DH_a/b_sf"/>
</dbReference>
<dbReference type="AlphaFoldDB" id="A0A3E2TGG7"/>
<name>A0A3E2TGG7_9FIRM</name>
<comment type="caution">
    <text evidence="2">The sequence shown here is derived from an EMBL/GenBank/DDBJ whole genome shotgun (WGS) entry which is preliminary data.</text>
</comment>
<sequence>MESYTGKGRGRVEGMDKATGRAVYAADYYEENMLHLAIVRSAYAHARVLDIDTSKVPETLGFYSERHCEEQCSGHSAGSAAVGGG</sequence>
<dbReference type="Pfam" id="PF01315">
    <property type="entry name" value="Ald_Xan_dh_C"/>
    <property type="match status" value="1"/>
</dbReference>
<proteinExistence type="predicted"/>
<reference evidence="2 3" key="1">
    <citation type="submission" date="2018-08" db="EMBL/GenBank/DDBJ databases">
        <title>A genome reference for cultivated species of the human gut microbiota.</title>
        <authorList>
            <person name="Zou Y."/>
            <person name="Xue W."/>
            <person name="Luo G."/>
        </authorList>
    </citation>
    <scope>NUCLEOTIDE SEQUENCE [LARGE SCALE GENOMIC DNA]</scope>
    <source>
        <strain evidence="2 3">AF45-17</strain>
    </source>
</reference>
<dbReference type="InterPro" id="IPR000674">
    <property type="entry name" value="Ald_Oxase/Xan_DH_a/b"/>
</dbReference>
<evidence type="ECO:0000259" key="1">
    <source>
        <dbReference type="SMART" id="SM01008"/>
    </source>
</evidence>
<evidence type="ECO:0000313" key="2">
    <source>
        <dbReference type="EMBL" id="RGB75150.1"/>
    </source>
</evidence>